<evidence type="ECO:0000256" key="3">
    <source>
        <dbReference type="ARBA" id="ARBA00022692"/>
    </source>
</evidence>
<feature type="transmembrane region" description="Helical" evidence="7">
    <location>
        <begin position="106"/>
        <end position="127"/>
    </location>
</feature>
<evidence type="ECO:0000256" key="2">
    <source>
        <dbReference type="ARBA" id="ARBA00010487"/>
    </source>
</evidence>
<protein>
    <submittedName>
        <fullName evidence="8">Uncharacterized protein</fullName>
    </submittedName>
</protein>
<gene>
    <name evidence="8" type="ORF">DH2020_011070</name>
</gene>
<reference evidence="8 9" key="1">
    <citation type="journal article" date="2021" name="Comput. Struct. Biotechnol. J.">
        <title>De novo genome assembly of the potent medicinal plant Rehmannia glutinosa using nanopore technology.</title>
        <authorList>
            <person name="Ma L."/>
            <person name="Dong C."/>
            <person name="Song C."/>
            <person name="Wang X."/>
            <person name="Zheng X."/>
            <person name="Niu Y."/>
            <person name="Chen S."/>
            <person name="Feng W."/>
        </authorList>
    </citation>
    <scope>NUCLEOTIDE SEQUENCE [LARGE SCALE GENOMIC DNA]</scope>
    <source>
        <strain evidence="8">DH-2019</strain>
    </source>
</reference>
<evidence type="ECO:0000256" key="5">
    <source>
        <dbReference type="ARBA" id="ARBA00023136"/>
    </source>
</evidence>
<dbReference type="EMBL" id="JABTTQ020000005">
    <property type="protein sequence ID" value="KAK6156822.1"/>
    <property type="molecule type" value="Genomic_DNA"/>
</dbReference>
<evidence type="ECO:0000256" key="6">
    <source>
        <dbReference type="SAM" id="MobiDB-lite"/>
    </source>
</evidence>
<feature type="region of interest" description="Disordered" evidence="6">
    <location>
        <begin position="591"/>
        <end position="615"/>
    </location>
</feature>
<feature type="transmembrane region" description="Helical" evidence="7">
    <location>
        <begin position="133"/>
        <end position="158"/>
    </location>
</feature>
<feature type="compositionally biased region" description="Polar residues" evidence="6">
    <location>
        <begin position="515"/>
        <end position="525"/>
    </location>
</feature>
<dbReference type="InterPro" id="IPR051584">
    <property type="entry name" value="GPCR-associated_LMBR1"/>
</dbReference>
<organism evidence="8 9">
    <name type="scientific">Rehmannia glutinosa</name>
    <name type="common">Chinese foxglove</name>
    <dbReference type="NCBI Taxonomy" id="99300"/>
    <lineage>
        <taxon>Eukaryota</taxon>
        <taxon>Viridiplantae</taxon>
        <taxon>Streptophyta</taxon>
        <taxon>Embryophyta</taxon>
        <taxon>Tracheophyta</taxon>
        <taxon>Spermatophyta</taxon>
        <taxon>Magnoliopsida</taxon>
        <taxon>eudicotyledons</taxon>
        <taxon>Gunneridae</taxon>
        <taxon>Pentapetalae</taxon>
        <taxon>asterids</taxon>
        <taxon>lamiids</taxon>
        <taxon>Lamiales</taxon>
        <taxon>Orobanchaceae</taxon>
        <taxon>Rehmannieae</taxon>
        <taxon>Rehmannia</taxon>
    </lineage>
</organism>
<evidence type="ECO:0000256" key="1">
    <source>
        <dbReference type="ARBA" id="ARBA00004141"/>
    </source>
</evidence>
<keyword evidence="4 7" id="KW-1133">Transmembrane helix</keyword>
<dbReference type="PANTHER" id="PTHR21355">
    <property type="entry name" value="G-PROTEIN COUPLED RECEPTOR-ASSOCIATED PROTEIN LMBRD2"/>
    <property type="match status" value="1"/>
</dbReference>
<keyword evidence="9" id="KW-1185">Reference proteome</keyword>
<comment type="caution">
    <text evidence="8">The sequence shown here is derived from an EMBL/GenBank/DDBJ whole genome shotgun (WGS) entry which is preliminary data.</text>
</comment>
<name>A0ABR0XCF2_REHGL</name>
<keyword evidence="5 7" id="KW-0472">Membrane</keyword>
<feature type="transmembrane region" description="Helical" evidence="7">
    <location>
        <begin position="340"/>
        <end position="360"/>
    </location>
</feature>
<comment type="similarity">
    <text evidence="2">Belongs to the LIMR family.</text>
</comment>
<keyword evidence="3 7" id="KW-0812">Transmembrane</keyword>
<evidence type="ECO:0000313" key="8">
    <source>
        <dbReference type="EMBL" id="KAK6156822.1"/>
    </source>
</evidence>
<comment type="subcellular location">
    <subcellularLocation>
        <location evidence="1">Membrane</location>
        <topology evidence="1">Multi-pass membrane protein</topology>
    </subcellularLocation>
</comment>
<sequence>MVGVTLWYFAGPDVARYVRFTVGYTWFCSLSIIILVPADIWATIINHDKEVSLSSGAGHIGVHFYSLDLCEVISLSRAVVPVIQGYEDAGDFTIRERLKTSAHVNLIYYICVGSIAFYGVILLIILHKNWGGGILGFAMACSNTFGLVTGAFLLGFGLSEIPRGIWRNADWTIRHKVLSHKVSKMAVKLDDAHQEFSNAIVVAQATSKQMSKRDPLRPYMNIIDKMLVNMLSEDPTFKPQGGKLGGNEMDYDTDAKSMASLRRQLKKAREVYYRYKSEYMNFVTEALELEDTMKNYEHRSSTGWKYISSFRPERKGRFWSSLDVIELIWLCILRKQLEKLLAIILGCMSAAILIAEATILPSEVDLSLFSILINIVGKHEMLVQVAAFIPLIFQREESDDLDGFDPSGLIILQKERSWLQQGHKVGELVVPLARSFNNATIDLESSSHDHMVSLKTQASRFITEEGQSSHSEYLNNTISNIDAIQEGTIKPQAAMRSQSTRHEIDSNANEKESRSTSSYDAENNILQAKPSSGIASKWESMKTGFRNFKFRIEAKKFIPLRQVQDTLHSRVSSSESLDEIFERIGRPIAHDTSYGSDNDLDDDNAMAIYKPGRSR</sequence>
<dbReference type="PANTHER" id="PTHR21355:SF14">
    <property type="entry name" value="LMBR1 INTEGRAL MEMBRANE-LIKE PROTEIN"/>
    <property type="match status" value="1"/>
</dbReference>
<dbReference type="Proteomes" id="UP001318860">
    <property type="component" value="Unassembled WGS sequence"/>
</dbReference>
<accession>A0ABR0XCF2</accession>
<feature type="region of interest" description="Disordered" evidence="6">
    <location>
        <begin position="491"/>
        <end position="525"/>
    </location>
</feature>
<dbReference type="Pfam" id="PF04791">
    <property type="entry name" value="LMBR1"/>
    <property type="match status" value="1"/>
</dbReference>
<proteinExistence type="inferred from homology"/>
<dbReference type="InterPro" id="IPR006876">
    <property type="entry name" value="LMBR1-like_membr_prot"/>
</dbReference>
<evidence type="ECO:0000313" key="9">
    <source>
        <dbReference type="Proteomes" id="UP001318860"/>
    </source>
</evidence>
<evidence type="ECO:0000256" key="4">
    <source>
        <dbReference type="ARBA" id="ARBA00022989"/>
    </source>
</evidence>
<feature type="transmembrane region" description="Helical" evidence="7">
    <location>
        <begin position="24"/>
        <end position="45"/>
    </location>
</feature>
<evidence type="ECO:0000256" key="7">
    <source>
        <dbReference type="SAM" id="Phobius"/>
    </source>
</evidence>
<feature type="compositionally biased region" description="Basic and acidic residues" evidence="6">
    <location>
        <begin position="500"/>
        <end position="514"/>
    </location>
</feature>